<accession>A0ABW4YLP4</accession>
<dbReference type="Proteomes" id="UP001597362">
    <property type="component" value="Unassembled WGS sequence"/>
</dbReference>
<proteinExistence type="predicted"/>
<evidence type="ECO:0000313" key="2">
    <source>
        <dbReference type="Proteomes" id="UP001597362"/>
    </source>
</evidence>
<keyword evidence="2" id="KW-1185">Reference proteome</keyword>
<gene>
    <name evidence="1" type="ORF">ACFSJH_12800</name>
</gene>
<reference evidence="2" key="1">
    <citation type="journal article" date="2019" name="Int. J. Syst. Evol. Microbiol.">
        <title>The Global Catalogue of Microorganisms (GCM) 10K type strain sequencing project: providing services to taxonomists for standard genome sequencing and annotation.</title>
        <authorList>
            <consortium name="The Broad Institute Genomics Platform"/>
            <consortium name="The Broad Institute Genome Sequencing Center for Infectious Disease"/>
            <person name="Wu L."/>
            <person name="Ma J."/>
        </authorList>
    </citation>
    <scope>NUCLEOTIDE SEQUENCE [LARGE SCALE GENOMIC DNA]</scope>
    <source>
        <strain evidence="2">GH52</strain>
    </source>
</reference>
<comment type="caution">
    <text evidence="1">The sequence shown here is derived from an EMBL/GenBank/DDBJ whole genome shotgun (WGS) entry which is preliminary data.</text>
</comment>
<dbReference type="EMBL" id="JBHUHO010000031">
    <property type="protein sequence ID" value="MFD2116603.1"/>
    <property type="molecule type" value="Genomic_DNA"/>
</dbReference>
<protein>
    <submittedName>
        <fullName evidence="1">Uncharacterized protein</fullName>
    </submittedName>
</protein>
<dbReference type="RefSeq" id="WP_377772963.1">
    <property type="nucleotide sequence ID" value="NZ_JBHUHO010000031.1"/>
</dbReference>
<organism evidence="1 2">
    <name type="scientific">Paenibacillus yanchengensis</name>
    <dbReference type="NCBI Taxonomy" id="2035833"/>
    <lineage>
        <taxon>Bacteria</taxon>
        <taxon>Bacillati</taxon>
        <taxon>Bacillota</taxon>
        <taxon>Bacilli</taxon>
        <taxon>Bacillales</taxon>
        <taxon>Paenibacillaceae</taxon>
        <taxon>Paenibacillus</taxon>
    </lineage>
</organism>
<sequence length="214" mass="23679">MKLKLIVPTIALVAVIGGSILTYNQSYADKSQHLGVIEEIQSEFNAPTLDQKNEIINDELILPTIDGSPFKSVDLQTTDIRIPLDLAGNTIQKLLSSNEENETGILKLTEVRGLQQDNSVIAYYQLTDGYHEVILSQTENTFGGQKRAVEATVANYNIDDVKIIEHEGYTIVIEDSSIRKQVHVISESHYFTIASPGTHNLDLLLDIASKIKVS</sequence>
<evidence type="ECO:0000313" key="1">
    <source>
        <dbReference type="EMBL" id="MFD2116603.1"/>
    </source>
</evidence>
<name>A0ABW4YLP4_9BACL</name>